<dbReference type="Pfam" id="PF00612">
    <property type="entry name" value="IQ"/>
    <property type="match status" value="1"/>
</dbReference>
<dbReference type="SMART" id="SM00323">
    <property type="entry name" value="RasGAP"/>
    <property type="match status" value="1"/>
</dbReference>
<dbReference type="PROSITE" id="PS50018">
    <property type="entry name" value="RAS_GTPASE_ACTIV_2"/>
    <property type="match status" value="1"/>
</dbReference>
<dbReference type="STRING" id="930990.A0A067N0P6"/>
<dbReference type="InParanoid" id="A0A067N0P6"/>
<dbReference type="PANTHER" id="PTHR14149:SF14">
    <property type="entry name" value="CALPONIN-HOMOLOGY (CH) DOMAIN-CONTAINING PROTEIN"/>
    <property type="match status" value="1"/>
</dbReference>
<keyword evidence="1" id="KW-0175">Coiled coil</keyword>
<feature type="compositionally biased region" description="Low complexity" evidence="2">
    <location>
        <begin position="339"/>
        <end position="352"/>
    </location>
</feature>
<evidence type="ECO:0000256" key="1">
    <source>
        <dbReference type="SAM" id="Coils"/>
    </source>
</evidence>
<dbReference type="GO" id="GO:0051015">
    <property type="term" value="F:actin filament binding"/>
    <property type="evidence" value="ECO:0007669"/>
    <property type="project" value="TreeGrafter"/>
</dbReference>
<organism evidence="5 6">
    <name type="scientific">Botryobasidium botryosum (strain FD-172 SS1)</name>
    <dbReference type="NCBI Taxonomy" id="930990"/>
    <lineage>
        <taxon>Eukaryota</taxon>
        <taxon>Fungi</taxon>
        <taxon>Dikarya</taxon>
        <taxon>Basidiomycota</taxon>
        <taxon>Agaricomycotina</taxon>
        <taxon>Agaricomycetes</taxon>
        <taxon>Cantharellales</taxon>
        <taxon>Botryobasidiaceae</taxon>
        <taxon>Botryobasidium</taxon>
    </lineage>
</organism>
<feature type="region of interest" description="Disordered" evidence="2">
    <location>
        <begin position="425"/>
        <end position="483"/>
    </location>
</feature>
<evidence type="ECO:0000256" key="2">
    <source>
        <dbReference type="SAM" id="MobiDB-lite"/>
    </source>
</evidence>
<dbReference type="PROSITE" id="PS50021">
    <property type="entry name" value="CH"/>
    <property type="match status" value="1"/>
</dbReference>
<dbReference type="SUPFAM" id="SSF143885">
    <property type="entry name" value="RGC domain-like"/>
    <property type="match status" value="1"/>
</dbReference>
<dbReference type="EMBL" id="KL198024">
    <property type="protein sequence ID" value="KDQ17311.1"/>
    <property type="molecule type" value="Genomic_DNA"/>
</dbReference>
<feature type="compositionally biased region" description="Basic and acidic residues" evidence="2">
    <location>
        <begin position="112"/>
        <end position="124"/>
    </location>
</feature>
<gene>
    <name evidence="5" type="ORF">BOTBODRAFT_172359</name>
</gene>
<dbReference type="SUPFAM" id="SSF48350">
    <property type="entry name" value="GTPase activation domain, GAP"/>
    <property type="match status" value="1"/>
</dbReference>
<evidence type="ECO:0000259" key="4">
    <source>
        <dbReference type="PROSITE" id="PS50021"/>
    </source>
</evidence>
<feature type="domain" description="Ras-GAP" evidence="3">
    <location>
        <begin position="1231"/>
        <end position="1458"/>
    </location>
</feature>
<evidence type="ECO:0000313" key="5">
    <source>
        <dbReference type="EMBL" id="KDQ17311.1"/>
    </source>
</evidence>
<sequence length="1889" mass="213592">MSQPIDPSFTGSSTSSSNSSTRGTPSTTEPFAYQARLLDKSLSRATAQRPTTIFTPPVGATRRWMPHHRPSASVDAAQRLKLDSRPRLGGPDYLDGRKSPGGFISNNLLGDPIRRSPSPDKFRPAADLTPTTPLTESMRPSPRRPVSWTASLRSSGAPTTSTPISDYSQAPSPLNPPDSISPPAFKRYTSELRTTFTDFKELPPTPPKTNEPTPTPLSRSPAVHSKTWGYAQLDLSPKLSETRNLPQFPPPTSPTKRMASPFQPSAEVMKPGSSAAASLTRQNSARLERVRGQWEERARTEGSFGTPPDRDSAQTLPTVRTRRSYTLESTKTSPRDTFSSTTPSLPTTPISLKDPGPIPATLPATTPARDPMSPTPYRSSFMKKRGAYAPGLGIGRKLGQHLPRIASGDGNENWEEEEARERARERRKRERERYRAPSPPPPASPAPDELVIPGITTAPDVQGVPGRLRLSRENNPTTPVTSPLPSARLGMYGLWADKQRHLLQAYEYLCHVGEAQQWIEGCLGEELGFGVVEMEQEMRNGVVLAKLARVWEGEGAVRRIFEHPKLQYRHSDNIHIFLVFVRRVKLPECFIFELTDLYEKKNFPKVVYCIHALSHLLARRGMAQKIGNLLGRLKFSDDQLQQTQRGLNAAGVSMPNFGNVGKELAKEINEEPEVEEETEDERINRLLHEEVGSITAFQSTARRYLAQKAVATKHARMRLAERSIVKLQARARGLIVRQSIVQSRRDRSRLVPWAISLQAAARAVLTRRAWRARVLRIRAAQRQFVKVQAQARGVLERRKYARLKTALRSTKFSIMGLQAVARAKIARRTHQEATKKLEVPIVVHGVVGLQSMARALLVKKKAQKQVEKFAQVQMNIVGMQAHLRGALIRKRVRNQLAKLDDAVDVVVRIQAACREFLARQRLLALIRGLRAASPMVVGLQARAKANLARKAHKELSKAFAVPQTAAVVNSVQSLARAALVRKRQRDLAKRLDFAAPDVTGLQAAARGALVRNDYWAWRDHLHNSQDEVIYLQALFRGLLERRRFRAKMEYYHANLDKVIKIQSLFRAKEQREQYRQLTMGQNVNVGTIKNFVHLLDDSEADFEDEIEVERLRKKVVESIRDNQALENDVNELDVKIALVVQNVKSFEELIRARRRHGAESAAAHAARASVLAAHGDPFAGPNTLDQATKRKLELYQQLFYLLQTKSEYLARLFFLLSRGSVPEKNARMAERVVLTLFGYGQDRREDYLLLKLFQLAIHEEVKAATTVDEMMQEKRTYLNVAVHYVRPKQVAFVRDILQVAIKEVIEQEDLDLETDPVVIYRTRINEEEMRSGRVSNKKKDVSYYEAVIDPETRPEFIQHLRKLQVLTNVFVHTLTTSTKKMPYGMRCIAREILIALKIKFPDQPDEVYAAALGKLIFNRYIKPAILNPETFDIVPNTIGAIPRKNLAEICKMLGQISTGLPFGDEEPCLQPVNTYVSEAIVLFNNWFMEVADVPDAETHYHAHEFLDVTVQPKPIYISPNEVYSMHSLLAQHLDVLASDRADPLRAIIHDLDGVPNIGTEDLKDARDRAITLELTNRFASVKDPHADEKALWVQAKRGVLAILRVQPAKDLVDSLMAPVKDEHEILWEDIVDNEIVTDRKIAKERRMPSTTGADSAYRLQDIRSLSFREVKAHAIFFLLELEKRGLVSRTDGYQGVLNAIAGDVRSKHRKRLHRQNEMKSMNQALSHLAEQKKFFEEQVNSYHSYIDSAMVTMQKGKGKKRFVMPFTKQYFHLRELQKAGKNPQFGSYKYSAQDLYDKGILLSIDQFSPRQFDRIDIVISSNQVGIFEMEATNSASGTSVLFASTEMRMEDLLQAQFENRVSLPLFDPPNVMRFNLNLLLYQINKKFYV</sequence>
<feature type="coiled-coil region" evidence="1">
    <location>
        <begin position="1108"/>
        <end position="1142"/>
    </location>
</feature>
<dbReference type="FunCoup" id="A0A067N0P6">
    <property type="interactions" value="156"/>
</dbReference>
<dbReference type="InterPro" id="IPR036872">
    <property type="entry name" value="CH_dom_sf"/>
</dbReference>
<feature type="compositionally biased region" description="Low complexity" evidence="2">
    <location>
        <begin position="359"/>
        <end position="371"/>
    </location>
</feature>
<feature type="compositionally biased region" description="Polar residues" evidence="2">
    <location>
        <begin position="43"/>
        <end position="54"/>
    </location>
</feature>
<dbReference type="OrthoDB" id="775356at2759"/>
<keyword evidence="6" id="KW-1185">Reference proteome</keyword>
<dbReference type="GO" id="GO:0110085">
    <property type="term" value="C:mitotic actomyosin contractile ring"/>
    <property type="evidence" value="ECO:0007669"/>
    <property type="project" value="TreeGrafter"/>
</dbReference>
<feature type="region of interest" description="Disordered" evidence="2">
    <location>
        <begin position="400"/>
        <end position="419"/>
    </location>
</feature>
<dbReference type="Pfam" id="PF00616">
    <property type="entry name" value="RasGAP"/>
    <property type="match status" value="1"/>
</dbReference>
<evidence type="ECO:0000259" key="3">
    <source>
        <dbReference type="PROSITE" id="PS50018"/>
    </source>
</evidence>
<dbReference type="InterPro" id="IPR000048">
    <property type="entry name" value="IQ_motif_EF-hand-BS"/>
</dbReference>
<dbReference type="SUPFAM" id="SSF47576">
    <property type="entry name" value="Calponin-homology domain, CH-domain"/>
    <property type="match status" value="1"/>
</dbReference>
<dbReference type="GO" id="GO:0005516">
    <property type="term" value="F:calmodulin binding"/>
    <property type="evidence" value="ECO:0007669"/>
    <property type="project" value="TreeGrafter"/>
</dbReference>
<dbReference type="Gene3D" id="1.10.418.10">
    <property type="entry name" value="Calponin-like domain"/>
    <property type="match status" value="1"/>
</dbReference>
<feature type="compositionally biased region" description="Polar residues" evidence="2">
    <location>
        <begin position="473"/>
        <end position="483"/>
    </location>
</feature>
<dbReference type="GO" id="GO:0005096">
    <property type="term" value="F:GTPase activator activity"/>
    <property type="evidence" value="ECO:0007669"/>
    <property type="project" value="TreeGrafter"/>
</dbReference>
<accession>A0A067N0P6</accession>
<dbReference type="GO" id="GO:1903479">
    <property type="term" value="P:mitotic actomyosin contractile ring assembly actin filament organization"/>
    <property type="evidence" value="ECO:0007669"/>
    <property type="project" value="TreeGrafter"/>
</dbReference>
<dbReference type="HOGENOM" id="CLU_000972_1_0_1"/>
<feature type="compositionally biased region" description="Basic and acidic residues" evidence="2">
    <location>
        <begin position="286"/>
        <end position="300"/>
    </location>
</feature>
<dbReference type="Proteomes" id="UP000027195">
    <property type="component" value="Unassembled WGS sequence"/>
</dbReference>
<feature type="compositionally biased region" description="Low complexity" evidence="2">
    <location>
        <begin position="8"/>
        <end position="28"/>
    </location>
</feature>
<evidence type="ECO:0008006" key="7">
    <source>
        <dbReference type="Google" id="ProtNLM"/>
    </source>
</evidence>
<dbReference type="Pfam" id="PF03836">
    <property type="entry name" value="RasGAP_C"/>
    <property type="match status" value="1"/>
</dbReference>
<dbReference type="SMART" id="SM00015">
    <property type="entry name" value="IQ"/>
    <property type="match status" value="11"/>
</dbReference>
<dbReference type="InterPro" id="IPR000593">
    <property type="entry name" value="RasGAP_C"/>
</dbReference>
<reference evidence="6" key="1">
    <citation type="journal article" date="2014" name="Proc. Natl. Acad. Sci. U.S.A.">
        <title>Extensive sampling of basidiomycete genomes demonstrates inadequacy of the white-rot/brown-rot paradigm for wood decay fungi.</title>
        <authorList>
            <person name="Riley R."/>
            <person name="Salamov A.A."/>
            <person name="Brown D.W."/>
            <person name="Nagy L.G."/>
            <person name="Floudas D."/>
            <person name="Held B.W."/>
            <person name="Levasseur A."/>
            <person name="Lombard V."/>
            <person name="Morin E."/>
            <person name="Otillar R."/>
            <person name="Lindquist E.A."/>
            <person name="Sun H."/>
            <person name="LaButti K.M."/>
            <person name="Schmutz J."/>
            <person name="Jabbour D."/>
            <person name="Luo H."/>
            <person name="Baker S.E."/>
            <person name="Pisabarro A.G."/>
            <person name="Walton J.D."/>
            <person name="Blanchette R.A."/>
            <person name="Henrissat B."/>
            <person name="Martin F."/>
            <person name="Cullen D."/>
            <person name="Hibbett D.S."/>
            <person name="Grigoriev I.V."/>
        </authorList>
    </citation>
    <scope>NUCLEOTIDE SEQUENCE [LARGE SCALE GENOMIC DNA]</scope>
    <source>
        <strain evidence="6">FD-172 SS1</strain>
    </source>
</reference>
<dbReference type="CDD" id="cd21206">
    <property type="entry name" value="CH_IQGAP"/>
    <property type="match status" value="1"/>
</dbReference>
<dbReference type="InterPro" id="IPR008936">
    <property type="entry name" value="Rho_GTPase_activation_prot"/>
</dbReference>
<feature type="region of interest" description="Disordered" evidence="2">
    <location>
        <begin position="1"/>
        <end position="381"/>
    </location>
</feature>
<name>A0A067N0P6_BOTB1</name>
<proteinExistence type="predicted"/>
<dbReference type="InterPro" id="IPR001715">
    <property type="entry name" value="CH_dom"/>
</dbReference>
<feature type="compositionally biased region" description="Polar residues" evidence="2">
    <location>
        <begin position="275"/>
        <end position="285"/>
    </location>
</feature>
<dbReference type="InterPro" id="IPR001936">
    <property type="entry name" value="RasGAP_dom"/>
</dbReference>
<dbReference type="PANTHER" id="PTHR14149">
    <property type="entry name" value="RAS GTPASE-ACTIVATING PROTEIN WITH IQ MOTIF"/>
    <property type="match status" value="1"/>
</dbReference>
<protein>
    <recommendedName>
        <fullName evidence="7">Ras-GAP domain-containing protein</fullName>
    </recommendedName>
</protein>
<dbReference type="Gene3D" id="1.20.5.190">
    <property type="match status" value="1"/>
</dbReference>
<dbReference type="Gene3D" id="1.10.506.10">
    <property type="entry name" value="GTPase Activation - p120gap, domain 1"/>
    <property type="match status" value="1"/>
</dbReference>
<feature type="domain" description="Calponin-homology (CH)" evidence="4">
    <location>
        <begin position="509"/>
        <end position="617"/>
    </location>
</feature>
<feature type="compositionally biased region" description="Polar residues" evidence="2">
    <location>
        <begin position="148"/>
        <end position="172"/>
    </location>
</feature>
<dbReference type="PROSITE" id="PS50096">
    <property type="entry name" value="IQ"/>
    <property type="match status" value="8"/>
</dbReference>
<feature type="compositionally biased region" description="Pro residues" evidence="2">
    <location>
        <begin position="203"/>
        <end position="215"/>
    </location>
</feature>
<evidence type="ECO:0000313" key="6">
    <source>
        <dbReference type="Proteomes" id="UP000027195"/>
    </source>
</evidence>
<feature type="compositionally biased region" description="Polar residues" evidence="2">
    <location>
        <begin position="313"/>
        <end position="338"/>
    </location>
</feature>